<dbReference type="GO" id="GO:0016787">
    <property type="term" value="F:hydrolase activity"/>
    <property type="evidence" value="ECO:0007669"/>
    <property type="project" value="UniProtKB-KW"/>
</dbReference>
<feature type="compositionally biased region" description="Low complexity" evidence="7">
    <location>
        <begin position="46"/>
        <end position="77"/>
    </location>
</feature>
<feature type="region of interest" description="Disordered" evidence="7">
    <location>
        <begin position="1"/>
        <end position="113"/>
    </location>
</feature>
<evidence type="ECO:0000256" key="4">
    <source>
        <dbReference type="ARBA" id="ARBA00022759"/>
    </source>
</evidence>
<dbReference type="FunFam" id="3.10.20.370:FF:000001">
    <property type="entry name" value="Retrovirus-related Pol polyprotein from transposon 17.6-like protein"/>
    <property type="match status" value="1"/>
</dbReference>
<proteinExistence type="predicted"/>
<feature type="region of interest" description="Disordered" evidence="7">
    <location>
        <begin position="815"/>
        <end position="846"/>
    </location>
</feature>
<dbReference type="CDD" id="cd09274">
    <property type="entry name" value="RNase_HI_RT_Ty3"/>
    <property type="match status" value="1"/>
</dbReference>
<protein>
    <recommendedName>
        <fullName evidence="8">Reverse transcriptase RNase H-like domain-containing protein</fullName>
    </recommendedName>
</protein>
<dbReference type="PANTHER" id="PTHR37984:SF5">
    <property type="entry name" value="PROTEIN NYNRIN-LIKE"/>
    <property type="match status" value="1"/>
</dbReference>
<feature type="compositionally biased region" description="Basic and acidic residues" evidence="7">
    <location>
        <begin position="1"/>
        <end position="12"/>
    </location>
</feature>
<keyword evidence="3" id="KW-0540">Nuclease</keyword>
<evidence type="ECO:0000256" key="3">
    <source>
        <dbReference type="ARBA" id="ARBA00022722"/>
    </source>
</evidence>
<evidence type="ECO:0000256" key="1">
    <source>
        <dbReference type="ARBA" id="ARBA00022679"/>
    </source>
</evidence>
<evidence type="ECO:0000256" key="5">
    <source>
        <dbReference type="ARBA" id="ARBA00022801"/>
    </source>
</evidence>
<feature type="domain" description="Reverse transcriptase RNase H-like" evidence="8">
    <location>
        <begin position="476"/>
        <end position="580"/>
    </location>
</feature>
<dbReference type="SUPFAM" id="SSF56672">
    <property type="entry name" value="DNA/RNA polymerases"/>
    <property type="match status" value="1"/>
</dbReference>
<dbReference type="InterPro" id="IPR050951">
    <property type="entry name" value="Retrovirus_Pol_polyprotein"/>
</dbReference>
<dbReference type="AlphaFoldDB" id="A0AAW0TDU6"/>
<keyword evidence="1" id="KW-0808">Transferase</keyword>
<sequence length="846" mass="95428">MLELALKAKENSEENPEENSTGCELAVDPQINDDHLLPSASITGASSASNNRKSSSSSDSSSNSDSSSSSESYSSSDSETEDIDTDDSVKDKDYIPSKEEEESFNLEEKDADSHLQWRPPEYVRLLHFRSVLECPAAPGRTQFETFLVSVGGNDFTATWKALLLHSVVAEAPKVFHSQPPAIKATGEDDYADAMRQLRCFCSSQVNDIAERFNFRHRRQRCGESTAEYVAELRQLAHNCQFGALAEEMIRDQVVEKSAYPANRQRKRFLYNKKLTLCVVVTQAEAYERSMRESQEMREPAYNTSNFTHEEASWEVQKTTAFKRKRAQSEGNYNQTLRGRENATPRRLHPTFYATGEVFAVEHGPVTTQLRVLPAIKGYQHKIVLEADATPVRHKLRRLLLSVRKEVSTELQNLVEQAIIERIDASELAAIRHPRLSTLLGRHRVYRTDVTGARRTLEVDNEEIVGRTALMAYKPQLLTIVTTDASDKGIGAVLSQKDDSGKERAVLFWSRQLTPSEQKYYVSERETLVAVCAVERWKLYLWGRFLKLRTDHSALTKILSSRYSERAGTRVARWQAHLIPYSYEVEYVPGSREEETENAEERKEEYKIVALLDDGDDAITNQEIQEAASTDEEILTLKECLRQGFPELAKQCPQVIRPYFQFRHELSEVSGIVLQAWLGGPVCIVMLKTSFGNVASARRTTRYCHRGQLQHPFYPCNCQANARRSWESTWSGTRAPASSRYAITMVDYRSKWAEVVMTGSSSENGYVTTWLTTAPRPTADDPEAGGPVVLRPACGRINQERRAPCFSKGASQPRRLRWGAYGDNRSNSNRGSWASSTTSNLNGSSIG</sequence>
<evidence type="ECO:0000313" key="10">
    <source>
        <dbReference type="Proteomes" id="UP001487740"/>
    </source>
</evidence>
<keyword evidence="10" id="KW-1185">Reference proteome</keyword>
<dbReference type="EMBL" id="JARAKH010000034">
    <property type="protein sequence ID" value="KAK8384637.1"/>
    <property type="molecule type" value="Genomic_DNA"/>
</dbReference>
<dbReference type="InterPro" id="IPR043502">
    <property type="entry name" value="DNA/RNA_pol_sf"/>
</dbReference>
<evidence type="ECO:0000313" key="9">
    <source>
        <dbReference type="EMBL" id="KAK8384637.1"/>
    </source>
</evidence>
<dbReference type="InterPro" id="IPR041373">
    <property type="entry name" value="RT_RNaseH"/>
</dbReference>
<reference evidence="9 10" key="1">
    <citation type="submission" date="2023-03" db="EMBL/GenBank/DDBJ databases">
        <title>High-quality genome of Scylla paramamosain provides insights in environmental adaptation.</title>
        <authorList>
            <person name="Zhang L."/>
        </authorList>
    </citation>
    <scope>NUCLEOTIDE SEQUENCE [LARGE SCALE GENOMIC DNA]</scope>
    <source>
        <strain evidence="9">LZ_2023a</strain>
        <tissue evidence="9">Muscle</tissue>
    </source>
</reference>
<accession>A0AAW0TDU6</accession>
<gene>
    <name evidence="9" type="ORF">O3P69_014300</name>
</gene>
<feature type="compositionally biased region" description="Basic and acidic residues" evidence="7">
    <location>
        <begin position="87"/>
        <end position="98"/>
    </location>
</feature>
<dbReference type="GO" id="GO:0003964">
    <property type="term" value="F:RNA-directed DNA polymerase activity"/>
    <property type="evidence" value="ECO:0007669"/>
    <property type="project" value="UniProtKB-KW"/>
</dbReference>
<dbReference type="GO" id="GO:0004519">
    <property type="term" value="F:endonuclease activity"/>
    <property type="evidence" value="ECO:0007669"/>
    <property type="project" value="UniProtKB-KW"/>
</dbReference>
<dbReference type="PANTHER" id="PTHR37984">
    <property type="entry name" value="PROTEIN CBG26694"/>
    <property type="match status" value="1"/>
</dbReference>
<comment type="caution">
    <text evidence="9">The sequence shown here is derived from an EMBL/GenBank/DDBJ whole genome shotgun (WGS) entry which is preliminary data.</text>
</comment>
<feature type="compositionally biased region" description="Polar residues" evidence="7">
    <location>
        <begin position="823"/>
        <end position="846"/>
    </location>
</feature>
<evidence type="ECO:0000256" key="6">
    <source>
        <dbReference type="ARBA" id="ARBA00022918"/>
    </source>
</evidence>
<evidence type="ECO:0000256" key="2">
    <source>
        <dbReference type="ARBA" id="ARBA00022695"/>
    </source>
</evidence>
<evidence type="ECO:0000256" key="7">
    <source>
        <dbReference type="SAM" id="MobiDB-lite"/>
    </source>
</evidence>
<keyword evidence="6" id="KW-0695">RNA-directed DNA polymerase</keyword>
<dbReference type="Proteomes" id="UP001487740">
    <property type="component" value="Unassembled WGS sequence"/>
</dbReference>
<organism evidence="9 10">
    <name type="scientific">Scylla paramamosain</name>
    <name type="common">Mud crab</name>
    <dbReference type="NCBI Taxonomy" id="85552"/>
    <lineage>
        <taxon>Eukaryota</taxon>
        <taxon>Metazoa</taxon>
        <taxon>Ecdysozoa</taxon>
        <taxon>Arthropoda</taxon>
        <taxon>Crustacea</taxon>
        <taxon>Multicrustacea</taxon>
        <taxon>Malacostraca</taxon>
        <taxon>Eumalacostraca</taxon>
        <taxon>Eucarida</taxon>
        <taxon>Decapoda</taxon>
        <taxon>Pleocyemata</taxon>
        <taxon>Brachyura</taxon>
        <taxon>Eubrachyura</taxon>
        <taxon>Portunoidea</taxon>
        <taxon>Portunidae</taxon>
        <taxon>Portuninae</taxon>
        <taxon>Scylla</taxon>
    </lineage>
</organism>
<keyword evidence="4" id="KW-0255">Endonuclease</keyword>
<keyword evidence="5" id="KW-0378">Hydrolase</keyword>
<evidence type="ECO:0000259" key="8">
    <source>
        <dbReference type="Pfam" id="PF17917"/>
    </source>
</evidence>
<name>A0AAW0TDU6_SCYPA</name>
<dbReference type="Pfam" id="PF17917">
    <property type="entry name" value="RT_RNaseH"/>
    <property type="match status" value="1"/>
</dbReference>
<keyword evidence="2" id="KW-0548">Nucleotidyltransferase</keyword>